<keyword evidence="1" id="KW-0472">Membrane</keyword>
<evidence type="ECO:0000256" key="1">
    <source>
        <dbReference type="SAM" id="Phobius"/>
    </source>
</evidence>
<dbReference type="EMBL" id="SACO01000011">
    <property type="protein sequence ID" value="RVU03926.1"/>
    <property type="molecule type" value="Genomic_DNA"/>
</dbReference>
<keyword evidence="1" id="KW-1133">Transmembrane helix</keyword>
<feature type="transmembrane region" description="Helical" evidence="1">
    <location>
        <begin position="12"/>
        <end position="30"/>
    </location>
</feature>
<dbReference type="Pfam" id="PF25612">
    <property type="entry name" value="DUF7940"/>
    <property type="match status" value="1"/>
</dbReference>
<feature type="transmembrane region" description="Helical" evidence="1">
    <location>
        <begin position="50"/>
        <end position="69"/>
    </location>
</feature>
<sequence>MQLVDDARAAWRWWSVRLAVLAGAAAGLVVDQPQILTGAVAVVPERWRPLAGAIAGLLVAVAPIAARLLKQKEPANGKS</sequence>
<keyword evidence="1" id="KW-0812">Transmembrane</keyword>
<evidence type="ECO:0000313" key="3">
    <source>
        <dbReference type="Proteomes" id="UP000282837"/>
    </source>
</evidence>
<dbReference type="AlphaFoldDB" id="A0A3S3TLQ5"/>
<name>A0A3S3TLQ5_9SPHN</name>
<dbReference type="RefSeq" id="WP_127710496.1">
    <property type="nucleotide sequence ID" value="NZ_SACO01000011.1"/>
</dbReference>
<dbReference type="Proteomes" id="UP000282837">
    <property type="component" value="Unassembled WGS sequence"/>
</dbReference>
<evidence type="ECO:0000313" key="2">
    <source>
        <dbReference type="EMBL" id="RVU03926.1"/>
    </source>
</evidence>
<reference evidence="2 3" key="1">
    <citation type="submission" date="2019-01" db="EMBL/GenBank/DDBJ databases">
        <authorList>
            <person name="Chen W.-M."/>
        </authorList>
    </citation>
    <scope>NUCLEOTIDE SEQUENCE [LARGE SCALE GENOMIC DNA]</scope>
    <source>
        <strain evidence="2 3">FSY-9</strain>
    </source>
</reference>
<dbReference type="InterPro" id="IPR057700">
    <property type="entry name" value="DUF7940"/>
</dbReference>
<proteinExistence type="predicted"/>
<keyword evidence="3" id="KW-1185">Reference proteome</keyword>
<organism evidence="2 3">
    <name type="scientific">Novosphingobium umbonatum</name>
    <dbReference type="NCBI Taxonomy" id="1908524"/>
    <lineage>
        <taxon>Bacteria</taxon>
        <taxon>Pseudomonadati</taxon>
        <taxon>Pseudomonadota</taxon>
        <taxon>Alphaproteobacteria</taxon>
        <taxon>Sphingomonadales</taxon>
        <taxon>Sphingomonadaceae</taxon>
        <taxon>Novosphingobium</taxon>
    </lineage>
</organism>
<gene>
    <name evidence="2" type="ORF">EOE18_13800</name>
</gene>
<accession>A0A3S3TLQ5</accession>
<comment type="caution">
    <text evidence="2">The sequence shown here is derived from an EMBL/GenBank/DDBJ whole genome shotgun (WGS) entry which is preliminary data.</text>
</comment>
<protein>
    <submittedName>
        <fullName evidence="2">Uncharacterized protein</fullName>
    </submittedName>
</protein>